<keyword evidence="9" id="KW-1185">Reference proteome</keyword>
<name>E0VLM2_PEDHC</name>
<dbReference type="HOGENOM" id="CLU_011757_1_1_1"/>
<dbReference type="EnsemblMetazoa" id="PHUM289970-RA">
    <property type="protein sequence ID" value="PHUM289970-PA"/>
    <property type="gene ID" value="PHUM289970"/>
</dbReference>
<dbReference type="EMBL" id="DS235274">
    <property type="protein sequence ID" value="EEB14278.1"/>
    <property type="molecule type" value="Genomic_DNA"/>
</dbReference>
<feature type="domain" description="NAA35-like N-terminal" evidence="5">
    <location>
        <begin position="35"/>
        <end position="128"/>
    </location>
</feature>
<dbReference type="OrthoDB" id="269405at2759"/>
<dbReference type="InterPro" id="IPR057983">
    <property type="entry name" value="NAA35-like_N"/>
</dbReference>
<sequence length="712" mass="82326">MSEDMLKCPPHTANMYNWVDITQEFNEAVKELKLGELLHDHLFGLFEAMSAIEMMDPKMDAGMCNRDYKSTKTFDELVESGSLKMDNLTPAECIGIIDSTLACLVSWLEGHSLAQTVFTNLYFHRPYKVQDKVMRAFSIFFYKLIEIIKDFINEALVFEEEDFQPLTYGYKLKPDISDSRAVGLLKEVEDDLQKKLRNKPSENSQIEKQEGISALHIRIKFFRLFYQVLLSFNKKESLNSGESQKLLSSCLDALGIMLKTVDKGIQPQENKDHLQMLGFDPLINQRLLLPSFPRYTKVKSRIDALHYVEELIYRLKVVCRITTFSSFHTALDFFIEFSRHGPCILSRSILQLLYLPPFKVYSTQYNRVFNSDLCSDLLREAARSFIAPPALMPKSNLLSNPQAKEYVDTFLSHCTRPFGNLLQLCGHNRARQRDKLAHLLEDFAALQDEAERVDAYLHSISLKSDSPRPHLAFFGTWVLYHTLRIMILYLLSGLELELYSVHEYHYIFWYLYEFLYGWLVSALLRANNVLVELDFLPDPHTKGRGSKKNKPKKKKTQPFGKEITLNQALQNMCGGYYKAMIAFKLDSKIPPVHPEFDNEQVRYEHRFAPFANLLTPPPVKYSEFKEMTSLLRYDTVPDSSNLYLGGCKNFHQARSLMESLSNPDQEVTDLIRICKTNFVVLKLLATGHKKDSHTPPEFDFSGHQHFPIIRLT</sequence>
<dbReference type="EMBL" id="AAZO01003365">
    <property type="status" value="NOT_ANNOTATED_CDS"/>
    <property type="molecule type" value="Genomic_DNA"/>
</dbReference>
<dbReference type="PANTHER" id="PTHR21373:SF0">
    <property type="entry name" value="N-ALPHA-ACETYLTRANSFERASE 35, NATC AUXILIARY SUBUNIT"/>
    <property type="match status" value="1"/>
</dbReference>
<dbReference type="Proteomes" id="UP000009046">
    <property type="component" value="Unassembled WGS sequence"/>
</dbReference>
<evidence type="ECO:0000259" key="5">
    <source>
        <dbReference type="Pfam" id="PF04112"/>
    </source>
</evidence>
<dbReference type="Pfam" id="PF04112">
    <property type="entry name" value="Mak10"/>
    <property type="match status" value="1"/>
</dbReference>
<dbReference type="CTD" id="8229641"/>
<evidence type="ECO:0000313" key="7">
    <source>
        <dbReference type="EMBL" id="EEB14278.1"/>
    </source>
</evidence>
<reference evidence="7" key="1">
    <citation type="submission" date="2007-04" db="EMBL/GenBank/DDBJ databases">
        <title>Annotation of Pediculus humanus corporis strain USDA.</title>
        <authorList>
            <person name="Kirkness E."/>
            <person name="Hannick L."/>
            <person name="Hass B."/>
            <person name="Bruggner R."/>
            <person name="Lawson D."/>
            <person name="Bidwell S."/>
            <person name="Joardar V."/>
            <person name="Caler E."/>
            <person name="Walenz B."/>
            <person name="Inman J."/>
            <person name="Schobel S."/>
            <person name="Galinsky K."/>
            <person name="Amedeo P."/>
            <person name="Strausberg R."/>
        </authorList>
    </citation>
    <scope>NUCLEOTIDE SEQUENCE</scope>
    <source>
        <strain evidence="7">USDA</strain>
    </source>
</reference>
<comment type="subcellular location">
    <subcellularLocation>
        <location evidence="1">Cytoplasm</location>
    </subcellularLocation>
</comment>
<evidence type="ECO:0000259" key="6">
    <source>
        <dbReference type="Pfam" id="PF25789"/>
    </source>
</evidence>
<dbReference type="GeneID" id="8229641"/>
<dbReference type="KEGG" id="phu:Phum_PHUM289970"/>
<evidence type="ECO:0000313" key="9">
    <source>
        <dbReference type="Proteomes" id="UP000009046"/>
    </source>
</evidence>
<dbReference type="OMA" id="QMEWIVQ"/>
<dbReference type="AlphaFoldDB" id="E0VLM2"/>
<proteinExistence type="inferred from homology"/>
<accession>E0VLM2</accession>
<dbReference type="GO" id="GO:0031417">
    <property type="term" value="C:NatC complex"/>
    <property type="evidence" value="ECO:0007669"/>
    <property type="project" value="InterPro"/>
</dbReference>
<dbReference type="VEuPathDB" id="VectorBase:PHUM289970"/>
<evidence type="ECO:0000256" key="3">
    <source>
        <dbReference type="ARBA" id="ARBA00022490"/>
    </source>
</evidence>
<evidence type="ECO:0000256" key="1">
    <source>
        <dbReference type="ARBA" id="ARBA00004496"/>
    </source>
</evidence>
<protein>
    <recommendedName>
        <fullName evidence="4">Protein MAK10 homolog</fullName>
    </recommendedName>
</protein>
<dbReference type="InterPro" id="IPR057982">
    <property type="entry name" value="TPR_NAA35"/>
</dbReference>
<organism>
    <name type="scientific">Pediculus humanus subsp. corporis</name>
    <name type="common">Body louse</name>
    <dbReference type="NCBI Taxonomy" id="121224"/>
    <lineage>
        <taxon>Eukaryota</taxon>
        <taxon>Metazoa</taxon>
        <taxon>Ecdysozoa</taxon>
        <taxon>Arthropoda</taxon>
        <taxon>Hexapoda</taxon>
        <taxon>Insecta</taxon>
        <taxon>Pterygota</taxon>
        <taxon>Neoptera</taxon>
        <taxon>Paraneoptera</taxon>
        <taxon>Psocodea</taxon>
        <taxon>Troctomorpha</taxon>
        <taxon>Phthiraptera</taxon>
        <taxon>Anoplura</taxon>
        <taxon>Pediculidae</taxon>
        <taxon>Pediculus</taxon>
    </lineage>
</organism>
<dbReference type="FunCoup" id="E0VLM2">
    <property type="interactions" value="1571"/>
</dbReference>
<dbReference type="InParanoid" id="E0VLM2"/>
<dbReference type="PANTHER" id="PTHR21373">
    <property type="entry name" value="GLUCOSE REPRESSIBLE PROTEIN MAK10"/>
    <property type="match status" value="1"/>
</dbReference>
<dbReference type="Pfam" id="PF25789">
    <property type="entry name" value="TPR_NAA35"/>
    <property type="match status" value="1"/>
</dbReference>
<gene>
    <name evidence="8" type="primary">8229641</name>
    <name evidence="7" type="ORF">Phum_PHUM289970</name>
</gene>
<dbReference type="InterPro" id="IPR007244">
    <property type="entry name" value="Naa35_N"/>
</dbReference>
<reference evidence="8" key="3">
    <citation type="submission" date="2020-05" db="UniProtKB">
        <authorList>
            <consortium name="EnsemblMetazoa"/>
        </authorList>
    </citation>
    <scope>IDENTIFICATION</scope>
    <source>
        <strain evidence="8">USDA</strain>
    </source>
</reference>
<keyword evidence="3" id="KW-0963">Cytoplasm</keyword>
<reference evidence="7" key="2">
    <citation type="submission" date="2007-04" db="EMBL/GenBank/DDBJ databases">
        <title>The genome of the human body louse.</title>
        <authorList>
            <consortium name="The Human Body Louse Genome Consortium"/>
            <person name="Kirkness E."/>
            <person name="Walenz B."/>
            <person name="Hass B."/>
            <person name="Bruggner R."/>
            <person name="Strausberg R."/>
        </authorList>
    </citation>
    <scope>NUCLEOTIDE SEQUENCE</scope>
    <source>
        <strain evidence="7">USDA</strain>
    </source>
</reference>
<evidence type="ECO:0000256" key="4">
    <source>
        <dbReference type="ARBA" id="ARBA00030494"/>
    </source>
</evidence>
<evidence type="ECO:0000256" key="2">
    <source>
        <dbReference type="ARBA" id="ARBA00006289"/>
    </source>
</evidence>
<comment type="similarity">
    <text evidence="2">Belongs to the MAK10 family.</text>
</comment>
<dbReference type="STRING" id="121224.E0VLM2"/>
<dbReference type="RefSeq" id="XP_002427016.1">
    <property type="nucleotide sequence ID" value="XM_002426971.1"/>
</dbReference>
<evidence type="ECO:0000313" key="8">
    <source>
        <dbReference type="EnsemblMetazoa" id="PHUM289970-PA"/>
    </source>
</evidence>
<dbReference type="eggNOG" id="KOG2343">
    <property type="taxonomic scope" value="Eukaryota"/>
</dbReference>
<feature type="domain" description="NAA35-like TPR repeats" evidence="6">
    <location>
        <begin position="318"/>
        <end position="709"/>
    </location>
</feature>